<feature type="domain" description="Glycosyl transferase family 1" evidence="4">
    <location>
        <begin position="199"/>
        <end position="356"/>
    </location>
</feature>
<dbReference type="Proteomes" id="UP001499938">
    <property type="component" value="Unassembled WGS sequence"/>
</dbReference>
<evidence type="ECO:0000256" key="3">
    <source>
        <dbReference type="ARBA" id="ARBA00022679"/>
    </source>
</evidence>
<dbReference type="CDD" id="cd03801">
    <property type="entry name" value="GT4_PimA-like"/>
    <property type="match status" value="1"/>
</dbReference>
<dbReference type="Pfam" id="PF00534">
    <property type="entry name" value="Glycos_transf_1"/>
    <property type="match status" value="1"/>
</dbReference>
<dbReference type="InterPro" id="IPR028098">
    <property type="entry name" value="Glyco_trans_4-like_N"/>
</dbReference>
<comment type="similarity">
    <text evidence="1">Belongs to the glycosyltransferase group 1 family. Glycosyltransferase 4 subfamily.</text>
</comment>
<dbReference type="PANTHER" id="PTHR12526">
    <property type="entry name" value="GLYCOSYLTRANSFERASE"/>
    <property type="match status" value="1"/>
</dbReference>
<keyword evidence="2" id="KW-0328">Glycosyltransferase</keyword>
<feature type="domain" description="Glycosyltransferase subfamily 4-like N-terminal" evidence="5">
    <location>
        <begin position="28"/>
        <end position="184"/>
    </location>
</feature>
<name>A0ABP4XLS0_9MICO</name>
<evidence type="ECO:0000256" key="1">
    <source>
        <dbReference type="ARBA" id="ARBA00009481"/>
    </source>
</evidence>
<evidence type="ECO:0000256" key="2">
    <source>
        <dbReference type="ARBA" id="ARBA00022676"/>
    </source>
</evidence>
<evidence type="ECO:0000313" key="7">
    <source>
        <dbReference type="Proteomes" id="UP001499938"/>
    </source>
</evidence>
<organism evidence="6 7">
    <name type="scientific">Nostocoides veronense</name>
    <dbReference type="NCBI Taxonomy" id="330836"/>
    <lineage>
        <taxon>Bacteria</taxon>
        <taxon>Bacillati</taxon>
        <taxon>Actinomycetota</taxon>
        <taxon>Actinomycetes</taxon>
        <taxon>Micrococcales</taxon>
        <taxon>Intrasporangiaceae</taxon>
        <taxon>Nostocoides</taxon>
    </lineage>
</organism>
<reference evidence="7" key="1">
    <citation type="journal article" date="2019" name="Int. J. Syst. Evol. Microbiol.">
        <title>The Global Catalogue of Microorganisms (GCM) 10K type strain sequencing project: providing services to taxonomists for standard genome sequencing and annotation.</title>
        <authorList>
            <consortium name="The Broad Institute Genomics Platform"/>
            <consortium name="The Broad Institute Genome Sequencing Center for Infectious Disease"/>
            <person name="Wu L."/>
            <person name="Ma J."/>
        </authorList>
    </citation>
    <scope>NUCLEOTIDE SEQUENCE [LARGE SCALE GENOMIC DNA]</scope>
    <source>
        <strain evidence="7">JCM 15592</strain>
    </source>
</reference>
<comment type="caution">
    <text evidence="6">The sequence shown here is derived from an EMBL/GenBank/DDBJ whole genome shotgun (WGS) entry which is preliminary data.</text>
</comment>
<sequence>MHESGCQPGRPLRILYLSWRDREHPEAGGSETFVERTAEVLADHGHDVTLFTARFAGATKHTMHERVKVVRGGSRFGVYPHALSYLRKNRDRFDVVLDVQNGVPFWSPLAAAGLPVVNIVHHVHKDQWPMVLGKALGAVGWVLESRAAPFVYRHSPYVTVSQATRSDLAGLGVDPSRVQVIYSGNDQPADFSRYADVQRSEQPSLMVLGRLVPHKHNESAIDVVAALRERYPTLQLHIVGSGYWEENLRAHAAAAGVGERVNFHGFVDEDTKHRLLAQSWVVLMPSQKEGWGLTIVEAGLHATPAIAFEYAGGVTESIVSGETGLLAADQADLVAQVDSLLADAHLRGKYGENARRHARSFSWERAGCELEAHISSIVAARA</sequence>
<evidence type="ECO:0000313" key="6">
    <source>
        <dbReference type="EMBL" id="GAA1787584.1"/>
    </source>
</evidence>
<dbReference type="EMBL" id="BAAAPO010000016">
    <property type="protein sequence ID" value="GAA1787584.1"/>
    <property type="molecule type" value="Genomic_DNA"/>
</dbReference>
<dbReference type="RefSeq" id="WP_344082294.1">
    <property type="nucleotide sequence ID" value="NZ_BAAAPO010000016.1"/>
</dbReference>
<keyword evidence="3" id="KW-0808">Transferase</keyword>
<proteinExistence type="inferred from homology"/>
<dbReference type="PANTHER" id="PTHR12526:SF640">
    <property type="entry name" value="COLANIC ACID BIOSYNTHESIS GLYCOSYLTRANSFERASE WCAL-RELATED"/>
    <property type="match status" value="1"/>
</dbReference>
<dbReference type="Pfam" id="PF13439">
    <property type="entry name" value="Glyco_transf_4"/>
    <property type="match status" value="1"/>
</dbReference>
<evidence type="ECO:0000259" key="5">
    <source>
        <dbReference type="Pfam" id="PF13439"/>
    </source>
</evidence>
<dbReference type="Gene3D" id="3.40.50.2000">
    <property type="entry name" value="Glycogen Phosphorylase B"/>
    <property type="match status" value="2"/>
</dbReference>
<dbReference type="InterPro" id="IPR001296">
    <property type="entry name" value="Glyco_trans_1"/>
</dbReference>
<gene>
    <name evidence="6" type="ORF">GCM10009811_10890</name>
</gene>
<protein>
    <submittedName>
        <fullName evidence="6">Glycosyltransferase family 4 protein</fullName>
    </submittedName>
</protein>
<accession>A0ABP4XLS0</accession>
<keyword evidence="7" id="KW-1185">Reference proteome</keyword>
<dbReference type="SUPFAM" id="SSF53756">
    <property type="entry name" value="UDP-Glycosyltransferase/glycogen phosphorylase"/>
    <property type="match status" value="1"/>
</dbReference>
<evidence type="ECO:0000259" key="4">
    <source>
        <dbReference type="Pfam" id="PF00534"/>
    </source>
</evidence>